<evidence type="ECO:0000313" key="9">
    <source>
        <dbReference type="Proteomes" id="UP000549394"/>
    </source>
</evidence>
<name>A0A7I8WD31_9ANNE</name>
<dbReference type="Gene3D" id="1.10.287.2720">
    <property type="match status" value="1"/>
</dbReference>
<dbReference type="SMART" id="SM00233">
    <property type="entry name" value="PH"/>
    <property type="match status" value="1"/>
</dbReference>
<dbReference type="InterPro" id="IPR011993">
    <property type="entry name" value="PH-like_dom_sf"/>
</dbReference>
<evidence type="ECO:0000256" key="5">
    <source>
        <dbReference type="RuleBase" id="RU003845"/>
    </source>
</evidence>
<comment type="similarity">
    <text evidence="4">Belongs to the OSBP family.</text>
</comment>
<dbReference type="GO" id="GO:0006869">
    <property type="term" value="P:lipid transport"/>
    <property type="evidence" value="ECO:0007669"/>
    <property type="project" value="UniProtKB-KW"/>
</dbReference>
<dbReference type="PROSITE" id="PS01013">
    <property type="entry name" value="OSBP"/>
    <property type="match status" value="1"/>
</dbReference>
<dbReference type="GO" id="GO:0032934">
    <property type="term" value="F:sterol binding"/>
    <property type="evidence" value="ECO:0007669"/>
    <property type="project" value="TreeGrafter"/>
</dbReference>
<sequence length="698" mass="79987">MASSTDGNSQFSPDMSELSEEERLKVLDVLKRAQVFLHQEEKHSLRQPLQGQLSKYTNMMKGWQYRYFVLEPTPGRLSYFEKEEHKTTQRPRGSINLTNAVVYPSEEDYQTFHVNASNGVSFQLKAIDTKERQCWIDRLRATVEYHNEIYRKNNLTTENALWNEAAKAEQKSNSTPCLLSLSDEIKNSSDSESTNTLTRKKTLRSEIETEDSDTIATPPVEPANINDCTTSISTLNMVESFKSAKDMLNNVNLLNKALIKATDFSPSIYGLSMFDKDLLNLKAISSANVKCLEDCFMSLVDYKDELLRNAGQPSRQTKWYYPLNSNQEGDDQSTDSLLLMEPADFQEIEDDSEEDENIERGSESSCPVPVDILSKLKLGADLTKVTLPAYILDKKSLLEMFADCNSNPQLFLGIADEKTARDRMEAVVKWYLTTFKGAIKNGKINKPYNPIIGENFHCQWSVDNTTLSFTAEQVSHHPPISAFFMESKQKRISLNSSVWTKISFHGMSVGISLVGNIKIRLDEFDEEYLLTYPSIYVKSLLTNPLIELGDKVSIKCPKSGYNATLEFSTRNQAEERVHFVNGEIREPENSNVIMKINGEWKNSIKFVKLDGDNKEYILDLKEISTFKKRVRPIESQNDKESRKVWRDITQSLRKNDFVQANKLKTKLENSQRAKDTSKSFTPKYFQHIKEKEWFFKNS</sequence>
<keyword evidence="9" id="KW-1185">Reference proteome</keyword>
<dbReference type="InterPro" id="IPR018494">
    <property type="entry name" value="Oxysterol-bd_CS"/>
</dbReference>
<evidence type="ECO:0000256" key="2">
    <source>
        <dbReference type="ARBA" id="ARBA00023055"/>
    </source>
</evidence>
<organism evidence="8 9">
    <name type="scientific">Dimorphilus gyrociliatus</name>
    <dbReference type="NCBI Taxonomy" id="2664684"/>
    <lineage>
        <taxon>Eukaryota</taxon>
        <taxon>Metazoa</taxon>
        <taxon>Spiralia</taxon>
        <taxon>Lophotrochozoa</taxon>
        <taxon>Annelida</taxon>
        <taxon>Polychaeta</taxon>
        <taxon>Polychaeta incertae sedis</taxon>
        <taxon>Dinophilidae</taxon>
        <taxon>Dimorphilus</taxon>
    </lineage>
</organism>
<dbReference type="Gene3D" id="2.30.29.30">
    <property type="entry name" value="Pleckstrin-homology domain (PH domain)/Phosphotyrosine-binding domain (PTB)"/>
    <property type="match status" value="1"/>
</dbReference>
<evidence type="ECO:0000256" key="1">
    <source>
        <dbReference type="ARBA" id="ARBA00022448"/>
    </source>
</evidence>
<dbReference type="SUPFAM" id="SSF144000">
    <property type="entry name" value="Oxysterol-binding protein-like"/>
    <property type="match status" value="1"/>
</dbReference>
<evidence type="ECO:0000256" key="3">
    <source>
        <dbReference type="ARBA" id="ARBA00023121"/>
    </source>
</evidence>
<keyword evidence="2 5" id="KW-0445">Lipid transport</keyword>
<dbReference type="AlphaFoldDB" id="A0A7I8WD31"/>
<dbReference type="Pfam" id="PF00169">
    <property type="entry name" value="PH"/>
    <property type="match status" value="1"/>
</dbReference>
<comment type="caution">
    <text evidence="8">The sequence shown here is derived from an EMBL/GenBank/DDBJ whole genome shotgun (WGS) entry which is preliminary data.</text>
</comment>
<dbReference type="InterPro" id="IPR037239">
    <property type="entry name" value="OSBP_sf"/>
</dbReference>
<dbReference type="Gene3D" id="2.40.160.120">
    <property type="match status" value="1"/>
</dbReference>
<reference evidence="8 9" key="1">
    <citation type="submission" date="2020-08" db="EMBL/GenBank/DDBJ databases">
        <authorList>
            <person name="Hejnol A."/>
        </authorList>
    </citation>
    <scope>NUCLEOTIDE SEQUENCE [LARGE SCALE GENOMIC DNA]</scope>
</reference>
<evidence type="ECO:0000313" key="8">
    <source>
        <dbReference type="EMBL" id="CAD5126020.1"/>
    </source>
</evidence>
<dbReference type="Gene3D" id="6.10.140.1150">
    <property type="match status" value="1"/>
</dbReference>
<dbReference type="GO" id="GO:0016020">
    <property type="term" value="C:membrane"/>
    <property type="evidence" value="ECO:0007669"/>
    <property type="project" value="TreeGrafter"/>
</dbReference>
<keyword evidence="3" id="KW-0446">Lipid-binding</keyword>
<dbReference type="PROSITE" id="PS50003">
    <property type="entry name" value="PH_DOMAIN"/>
    <property type="match status" value="1"/>
</dbReference>
<evidence type="ECO:0000259" key="7">
    <source>
        <dbReference type="PROSITE" id="PS50003"/>
    </source>
</evidence>
<evidence type="ECO:0000256" key="6">
    <source>
        <dbReference type="SAM" id="MobiDB-lite"/>
    </source>
</evidence>
<keyword evidence="1 5" id="KW-0813">Transport</keyword>
<dbReference type="GO" id="GO:0005829">
    <property type="term" value="C:cytosol"/>
    <property type="evidence" value="ECO:0007669"/>
    <property type="project" value="TreeGrafter"/>
</dbReference>
<gene>
    <name evidence="8" type="ORF">DGYR_LOCUS13308</name>
</gene>
<dbReference type="InterPro" id="IPR000648">
    <property type="entry name" value="Oxysterol-bd"/>
</dbReference>
<dbReference type="InterPro" id="IPR001849">
    <property type="entry name" value="PH_domain"/>
</dbReference>
<dbReference type="EMBL" id="CAJFCJ010000031">
    <property type="protein sequence ID" value="CAD5126020.1"/>
    <property type="molecule type" value="Genomic_DNA"/>
</dbReference>
<feature type="region of interest" description="Disordered" evidence="6">
    <location>
        <begin position="185"/>
        <end position="221"/>
    </location>
</feature>
<dbReference type="OrthoDB" id="14833at2759"/>
<proteinExistence type="inferred from homology"/>
<feature type="domain" description="PH" evidence="7">
    <location>
        <begin position="46"/>
        <end position="144"/>
    </location>
</feature>
<dbReference type="PANTHER" id="PTHR10972">
    <property type="entry name" value="OXYSTEROL-BINDING PROTEIN-RELATED"/>
    <property type="match status" value="1"/>
</dbReference>
<dbReference type="Pfam" id="PF01237">
    <property type="entry name" value="Oxysterol_BP"/>
    <property type="match status" value="1"/>
</dbReference>
<protein>
    <recommendedName>
        <fullName evidence="5">Oxysterol-binding protein</fullName>
    </recommendedName>
</protein>
<accession>A0A7I8WD31</accession>
<dbReference type="PANTHER" id="PTHR10972:SF141">
    <property type="entry name" value="OXYSTEROL-BINDING PROTEIN"/>
    <property type="match status" value="1"/>
</dbReference>
<evidence type="ECO:0000256" key="4">
    <source>
        <dbReference type="RuleBase" id="RU003844"/>
    </source>
</evidence>
<dbReference type="Proteomes" id="UP000549394">
    <property type="component" value="Unassembled WGS sequence"/>
</dbReference>
<dbReference type="SUPFAM" id="SSF50729">
    <property type="entry name" value="PH domain-like"/>
    <property type="match status" value="1"/>
</dbReference>